<dbReference type="PANTHER" id="PTHR13285:SF18">
    <property type="entry name" value="PROTEIN-CYSTEINE N-PALMITOYLTRANSFERASE RASP"/>
    <property type="match status" value="1"/>
</dbReference>
<evidence type="ECO:0000256" key="3">
    <source>
        <dbReference type="ARBA" id="ARBA00022475"/>
    </source>
</evidence>
<feature type="transmembrane region" description="Helical" evidence="8">
    <location>
        <begin position="39"/>
        <end position="62"/>
    </location>
</feature>
<evidence type="ECO:0000256" key="8">
    <source>
        <dbReference type="SAM" id="Phobius"/>
    </source>
</evidence>
<accession>A0A939G6I8</accession>
<dbReference type="PIRSF" id="PIRSF016636">
    <property type="entry name" value="AlgI_DltB"/>
    <property type="match status" value="1"/>
</dbReference>
<feature type="transmembrane region" description="Helical" evidence="8">
    <location>
        <begin position="309"/>
        <end position="327"/>
    </location>
</feature>
<dbReference type="Pfam" id="PF03062">
    <property type="entry name" value="MBOAT"/>
    <property type="match status" value="1"/>
</dbReference>
<dbReference type="InterPro" id="IPR051085">
    <property type="entry name" value="MB_O-acyltransferase"/>
</dbReference>
<keyword evidence="5 8" id="KW-1133">Transmembrane helix</keyword>
<comment type="caution">
    <text evidence="9">The sequence shown here is derived from an EMBL/GenBank/DDBJ whole genome shotgun (WGS) entry which is preliminary data.</text>
</comment>
<evidence type="ECO:0000313" key="10">
    <source>
        <dbReference type="Proteomes" id="UP000664795"/>
    </source>
</evidence>
<feature type="transmembrane region" description="Helical" evidence="8">
    <location>
        <begin position="74"/>
        <end position="93"/>
    </location>
</feature>
<comment type="subcellular location">
    <subcellularLocation>
        <location evidence="1">Cell membrane</location>
        <topology evidence="1">Multi-pass membrane protein</topology>
    </subcellularLocation>
</comment>
<dbReference type="GO" id="GO:0005886">
    <property type="term" value="C:plasma membrane"/>
    <property type="evidence" value="ECO:0007669"/>
    <property type="project" value="UniProtKB-SubCell"/>
</dbReference>
<dbReference type="EMBL" id="JAFMYU010000007">
    <property type="protein sequence ID" value="MBO0931529.1"/>
    <property type="molecule type" value="Genomic_DNA"/>
</dbReference>
<keyword evidence="7" id="KW-0808">Transferase</keyword>
<reference evidence="9 10" key="1">
    <citation type="submission" date="2021-03" db="EMBL/GenBank/DDBJ databases">
        <title>Fibrella sp. HMF5036 genome sequencing and assembly.</title>
        <authorList>
            <person name="Kang H."/>
            <person name="Kim H."/>
            <person name="Bae S."/>
            <person name="Joh K."/>
        </authorList>
    </citation>
    <scope>NUCLEOTIDE SEQUENCE [LARGE SCALE GENOMIC DNA]</scope>
    <source>
        <strain evidence="9 10">HMF5036</strain>
    </source>
</reference>
<comment type="similarity">
    <text evidence="2 7">Belongs to the membrane-bound acyltransferase family.</text>
</comment>
<gene>
    <name evidence="9" type="ORF">J2I48_11015</name>
</gene>
<evidence type="ECO:0000256" key="5">
    <source>
        <dbReference type="ARBA" id="ARBA00022989"/>
    </source>
</evidence>
<feature type="transmembrane region" description="Helical" evidence="8">
    <location>
        <begin position="333"/>
        <end position="350"/>
    </location>
</feature>
<feature type="transmembrane region" description="Helical" evidence="8">
    <location>
        <begin position="429"/>
        <end position="449"/>
    </location>
</feature>
<organism evidence="9 10">
    <name type="scientific">Fibrella aquatilis</name>
    <dbReference type="NCBI Taxonomy" id="2817059"/>
    <lineage>
        <taxon>Bacteria</taxon>
        <taxon>Pseudomonadati</taxon>
        <taxon>Bacteroidota</taxon>
        <taxon>Cytophagia</taxon>
        <taxon>Cytophagales</taxon>
        <taxon>Spirosomataceae</taxon>
        <taxon>Fibrella</taxon>
    </lineage>
</organism>
<keyword evidence="10" id="KW-1185">Reference proteome</keyword>
<feature type="transmembrane region" description="Helical" evidence="8">
    <location>
        <begin position="455"/>
        <end position="474"/>
    </location>
</feature>
<dbReference type="RefSeq" id="WP_207335495.1">
    <property type="nucleotide sequence ID" value="NZ_JAFMYU010000007.1"/>
</dbReference>
<keyword evidence="3 7" id="KW-1003">Cell membrane</keyword>
<evidence type="ECO:0000256" key="7">
    <source>
        <dbReference type="PIRNR" id="PIRNR016636"/>
    </source>
</evidence>
<dbReference type="InterPro" id="IPR004299">
    <property type="entry name" value="MBOAT_fam"/>
</dbReference>
<evidence type="ECO:0000256" key="6">
    <source>
        <dbReference type="ARBA" id="ARBA00023136"/>
    </source>
</evidence>
<dbReference type="InterPro" id="IPR024194">
    <property type="entry name" value="Ac/AlaTfrase_AlgI/DltB"/>
</dbReference>
<dbReference type="InterPro" id="IPR028362">
    <property type="entry name" value="AlgI"/>
</dbReference>
<evidence type="ECO:0000256" key="4">
    <source>
        <dbReference type="ARBA" id="ARBA00022692"/>
    </source>
</evidence>
<evidence type="ECO:0000256" key="1">
    <source>
        <dbReference type="ARBA" id="ARBA00004651"/>
    </source>
</evidence>
<dbReference type="Proteomes" id="UP000664795">
    <property type="component" value="Unassembled WGS sequence"/>
</dbReference>
<feature type="transmembrane region" description="Helical" evidence="8">
    <location>
        <begin position="113"/>
        <end position="131"/>
    </location>
</feature>
<dbReference type="PIRSF" id="PIRSF500217">
    <property type="entry name" value="AlgI"/>
    <property type="match status" value="1"/>
</dbReference>
<dbReference type="AlphaFoldDB" id="A0A939G6I8"/>
<dbReference type="GO" id="GO:0016746">
    <property type="term" value="F:acyltransferase activity"/>
    <property type="evidence" value="ECO:0007669"/>
    <property type="project" value="UniProtKB-KW"/>
</dbReference>
<dbReference type="GO" id="GO:0042121">
    <property type="term" value="P:alginic acid biosynthetic process"/>
    <property type="evidence" value="ECO:0007669"/>
    <property type="project" value="InterPro"/>
</dbReference>
<keyword evidence="7" id="KW-0012">Acyltransferase</keyword>
<evidence type="ECO:0000313" key="9">
    <source>
        <dbReference type="EMBL" id="MBO0931529.1"/>
    </source>
</evidence>
<protein>
    <submittedName>
        <fullName evidence="9">MBOAT family protein</fullName>
    </submittedName>
</protein>
<keyword evidence="6 7" id="KW-0472">Membrane</keyword>
<keyword evidence="4 8" id="KW-0812">Transmembrane</keyword>
<name>A0A939G6I8_9BACT</name>
<proteinExistence type="inferred from homology"/>
<dbReference type="PANTHER" id="PTHR13285">
    <property type="entry name" value="ACYLTRANSFERASE"/>
    <property type="match status" value="1"/>
</dbReference>
<evidence type="ECO:0000256" key="2">
    <source>
        <dbReference type="ARBA" id="ARBA00010323"/>
    </source>
</evidence>
<sequence>MLFNSLHFLVFFLFVTLSYYSLSKQGRWVLLLVASCYFYAAFIPSYLLILGVVILIDYFAALWIERSEGSRRKALLIISLVANVALLAFFKYFDFINQSVDSLLAPLGWQSSVPMLGNWLPGVVLPIGLSFHTFQSMSYTIEVYRGNQPAERNFGVYSLYVLFYPQLVAGPIERPGHMLPQLNAFHAFHWPTVRMGLLRMAGGFVKKVVIADRLALVVDQAYFDVDRSSGTTMLLASIFYSIQIYCDFSGYSDIAIGAGQVMGIRMSENFRTPYLAASIGDFWRRWHISLSSWFRDYVYIPLGGNRRTATRTALNVLFVFGLSGLWHGANWKFVIWGLLHGLYLVISQFITPSARPLTIQDDSSATVQLRGVGGAVRHRVNQLLTFGLVTLTWIFFRARTTDDAFTVLKKVFTLNPAVPAQTPMAPPELWLCAALIGLLLYENTWIRYVPRASTTAFWVMMPLLALICYFLGVFTSNQFIYFQF</sequence>